<feature type="transmembrane region" description="Helical" evidence="3">
    <location>
        <begin position="174"/>
        <end position="199"/>
    </location>
</feature>
<feature type="coiled-coil region" evidence="1">
    <location>
        <begin position="200"/>
        <end position="227"/>
    </location>
</feature>
<gene>
    <name evidence="4" type="ORF">MENT_LOCUS45977</name>
</gene>
<feature type="compositionally biased region" description="Low complexity" evidence="2">
    <location>
        <begin position="121"/>
        <end position="135"/>
    </location>
</feature>
<evidence type="ECO:0000256" key="2">
    <source>
        <dbReference type="SAM" id="MobiDB-lite"/>
    </source>
</evidence>
<evidence type="ECO:0000256" key="3">
    <source>
        <dbReference type="SAM" id="Phobius"/>
    </source>
</evidence>
<comment type="caution">
    <text evidence="4">The sequence shown here is derived from an EMBL/GenBank/DDBJ whole genome shotgun (WGS) entry which is preliminary data.</text>
</comment>
<proteinExistence type="predicted"/>
<keyword evidence="1" id="KW-0175">Coiled coil</keyword>
<organism evidence="4 5">
    <name type="scientific">Meloidogyne enterolobii</name>
    <name type="common">Root-knot nematode worm</name>
    <name type="synonym">Meloidogyne mayaguensis</name>
    <dbReference type="NCBI Taxonomy" id="390850"/>
    <lineage>
        <taxon>Eukaryota</taxon>
        <taxon>Metazoa</taxon>
        <taxon>Ecdysozoa</taxon>
        <taxon>Nematoda</taxon>
        <taxon>Chromadorea</taxon>
        <taxon>Rhabditida</taxon>
        <taxon>Tylenchina</taxon>
        <taxon>Tylenchomorpha</taxon>
        <taxon>Tylenchoidea</taxon>
        <taxon>Meloidogynidae</taxon>
        <taxon>Meloidogyninae</taxon>
        <taxon>Meloidogyne</taxon>
    </lineage>
</organism>
<sequence>MDQGQKRDNNVTKFNLEIHDNSFKMVFNRNLNPVFDPKKEGILCVPKESAIVRPKTWSIKNEDKGLKGKHLLVFHLLPQTATIRYKNNAYKGTLKEKRPNCNLFIHFDRPGYEFLQVDPQTTTTSTTTTATTTTTNPDATSPPAEKTSTSRPQQETTTKAATTTTTATKEGSKIWIWAIVFFVVFSVCLLIAAGAYRGYIIYEDQQKKKQEAEKQEAEDQLQRTYWLNAGDDDAIEDQNNKRVTADMPKLEDQFVNEIYDRMKKEDSENAAMNKKMLFELYLPALRDKGFEVVGTFNEWKKKSGLIQEKGETWKEFNAKVQKTIANRKEKFEAIEYNVEITSLLEVEKVKKGKKDKPPKDSASKTDASKSKQSSTKSDLKAEAKRRGMVAI</sequence>
<dbReference type="Proteomes" id="UP000580250">
    <property type="component" value="Unassembled WGS sequence"/>
</dbReference>
<keyword evidence="3" id="KW-0812">Transmembrane</keyword>
<dbReference type="EMBL" id="CAJEWN010000999">
    <property type="protein sequence ID" value="CAD2193049.1"/>
    <property type="molecule type" value="Genomic_DNA"/>
</dbReference>
<feature type="region of interest" description="Disordered" evidence="2">
    <location>
        <begin position="118"/>
        <end position="164"/>
    </location>
</feature>
<keyword evidence="3" id="KW-1133">Transmembrane helix</keyword>
<evidence type="ECO:0000256" key="1">
    <source>
        <dbReference type="SAM" id="Coils"/>
    </source>
</evidence>
<reference evidence="4 5" key="1">
    <citation type="submission" date="2020-08" db="EMBL/GenBank/DDBJ databases">
        <authorList>
            <person name="Koutsovoulos G."/>
            <person name="Danchin GJ E."/>
        </authorList>
    </citation>
    <scope>NUCLEOTIDE SEQUENCE [LARGE SCALE GENOMIC DNA]</scope>
</reference>
<accession>A0A6V7X1C0</accession>
<protein>
    <submittedName>
        <fullName evidence="4">Uncharacterized protein</fullName>
    </submittedName>
</protein>
<evidence type="ECO:0000313" key="4">
    <source>
        <dbReference type="EMBL" id="CAD2193049.1"/>
    </source>
</evidence>
<feature type="compositionally biased region" description="Polar residues" evidence="2">
    <location>
        <begin position="146"/>
        <end position="155"/>
    </location>
</feature>
<name>A0A6V7X1C0_MELEN</name>
<feature type="compositionally biased region" description="Basic and acidic residues" evidence="2">
    <location>
        <begin position="349"/>
        <end position="369"/>
    </location>
</feature>
<evidence type="ECO:0000313" key="5">
    <source>
        <dbReference type="Proteomes" id="UP000580250"/>
    </source>
</evidence>
<keyword evidence="3" id="KW-0472">Membrane</keyword>
<dbReference type="AlphaFoldDB" id="A0A6V7X1C0"/>
<feature type="region of interest" description="Disordered" evidence="2">
    <location>
        <begin position="349"/>
        <end position="391"/>
    </location>
</feature>